<reference evidence="2 3" key="1">
    <citation type="submission" date="2017-03" db="EMBL/GenBank/DDBJ databases">
        <title>Paenibacillus larvae genome sequencing.</title>
        <authorList>
            <person name="Dingman D.W."/>
        </authorList>
    </citation>
    <scope>NUCLEOTIDE SEQUENCE [LARGE SCALE GENOMIC DNA]</scope>
    <source>
        <strain evidence="2 3">SAG 10367</strain>
    </source>
</reference>
<evidence type="ECO:0000313" key="3">
    <source>
        <dbReference type="Proteomes" id="UP000192727"/>
    </source>
</evidence>
<gene>
    <name evidence="2" type="ORF">B7C51_00585</name>
</gene>
<proteinExistence type="predicted"/>
<evidence type="ECO:0000259" key="1">
    <source>
        <dbReference type="Pfam" id="PF02698"/>
    </source>
</evidence>
<evidence type="ECO:0000313" key="2">
    <source>
        <dbReference type="EMBL" id="ARF66616.1"/>
    </source>
</evidence>
<dbReference type="CDD" id="cd06259">
    <property type="entry name" value="YdcF-like"/>
    <property type="match status" value="1"/>
</dbReference>
<dbReference type="GO" id="GO:0005886">
    <property type="term" value="C:plasma membrane"/>
    <property type="evidence" value="ECO:0007669"/>
    <property type="project" value="TreeGrafter"/>
</dbReference>
<dbReference type="InterPro" id="IPR014729">
    <property type="entry name" value="Rossmann-like_a/b/a_fold"/>
</dbReference>
<dbReference type="GeneID" id="64218806"/>
<dbReference type="Gene3D" id="3.40.50.620">
    <property type="entry name" value="HUPs"/>
    <property type="match status" value="1"/>
</dbReference>
<sequence length="200" mass="23249">MLLSQMDAECLSREDMTRLLFHQIKDDGRQGDCIFVFGSQRSLAYRVPKAIELYKQGRAGKILFSGGNQWEGQEDVEALVMKQGAINEGIPETDIITEIRSTSTRENVLSSLLELDRAMGLHRLKRILIVTTAFHMRRCYLNMRTYMPEWIEYSLCPVDDRKTREDNWFLHETGIQRVTDECRNLIHCVQSGKLQDEEMD</sequence>
<dbReference type="InterPro" id="IPR003848">
    <property type="entry name" value="DUF218"/>
</dbReference>
<dbReference type="Proteomes" id="UP000192727">
    <property type="component" value="Chromosome"/>
</dbReference>
<organism evidence="2 3">
    <name type="scientific">Paenibacillus larvae subsp. pulvifaciens</name>
    <dbReference type="NCBI Taxonomy" id="1477"/>
    <lineage>
        <taxon>Bacteria</taxon>
        <taxon>Bacillati</taxon>
        <taxon>Bacillota</taxon>
        <taxon>Bacilli</taxon>
        <taxon>Bacillales</taxon>
        <taxon>Paenibacillaceae</taxon>
        <taxon>Paenibacillus</taxon>
    </lineage>
</organism>
<protein>
    <recommendedName>
        <fullName evidence="1">DUF218 domain-containing protein</fullName>
    </recommendedName>
</protein>
<accession>A0A1V0UNE1</accession>
<dbReference type="AlphaFoldDB" id="A0A1V0UNE1"/>
<dbReference type="PANTHER" id="PTHR30336">
    <property type="entry name" value="INNER MEMBRANE PROTEIN, PROBABLE PERMEASE"/>
    <property type="match status" value="1"/>
</dbReference>
<dbReference type="InterPro" id="IPR051599">
    <property type="entry name" value="Cell_Envelope_Assoc"/>
</dbReference>
<dbReference type="RefSeq" id="WP_036654343.1">
    <property type="nucleotide sequence ID" value="NZ_CP019794.1"/>
</dbReference>
<dbReference type="EMBL" id="CP020557">
    <property type="protein sequence ID" value="ARF66616.1"/>
    <property type="molecule type" value="Genomic_DNA"/>
</dbReference>
<name>A0A1V0UNE1_9BACL</name>
<dbReference type="PANTHER" id="PTHR30336:SF20">
    <property type="entry name" value="DUF218 DOMAIN-CONTAINING PROTEIN"/>
    <property type="match status" value="1"/>
</dbReference>
<dbReference type="Pfam" id="PF02698">
    <property type="entry name" value="DUF218"/>
    <property type="match status" value="1"/>
</dbReference>
<feature type="domain" description="DUF218" evidence="1">
    <location>
        <begin position="32"/>
        <end position="173"/>
    </location>
</feature>